<sequence length="225" mass="24657">MKSAVIVFPGSTDDLYEIASEVLPGDVDRIWYKTNNLADYDLIMLSGGFSYGDYLRAGALAARTAILTELKERADQGQLILGVGNGFQILLEAGLLPGAMLQNKGLDFVCKSNNLIVRNNQTPFTGKYTKNEVVSIPIAHGEGRYYCDQQTLEQLRINQQIVFTYQENPNGSIENIAGIVNQSGNVLGMMPHPERATSTLLGSEAGLKLFQSIIENWGENHVTEA</sequence>
<comment type="subunit">
    <text evidence="8">Part of the FGAM synthase complex composed of 1 PurL, 1 PurQ and 2 PurS subunits.</text>
</comment>
<dbReference type="EC" id="6.3.5.3" evidence="8"/>
<comment type="caution">
    <text evidence="8">Lacks conserved residue(s) required for the propagation of feature annotation.</text>
</comment>
<dbReference type="SUPFAM" id="SSF52317">
    <property type="entry name" value="Class I glutamine amidotransferase-like"/>
    <property type="match status" value="1"/>
</dbReference>
<comment type="function">
    <text evidence="8">Part of the phosphoribosylformylglycinamidine synthase complex involved in the purines biosynthetic pathway. Catalyzes the ATP-dependent conversion of formylglycinamide ribonucleotide (FGAR) and glutamine to yield formylglycinamidine ribonucleotide (FGAM) and glutamate. The FGAM synthase complex is composed of three subunits. PurQ produces an ammonia molecule by converting glutamine to glutamate. PurL transfers the ammonia molecule to FGAR to form FGAM in an ATP-dependent manner. PurS interacts with PurQ and PurL and is thought to assist in the transfer of the ammonia molecule from PurQ to PurL.</text>
</comment>
<comment type="catalytic activity">
    <reaction evidence="8">
        <text>N(2)-formyl-N(1)-(5-phospho-beta-D-ribosyl)glycinamide + L-glutamine + ATP + H2O = 2-formamido-N(1)-(5-O-phospho-beta-D-ribosyl)acetamidine + L-glutamate + ADP + phosphate + H(+)</text>
        <dbReference type="Rhea" id="RHEA:17129"/>
        <dbReference type="ChEBI" id="CHEBI:15377"/>
        <dbReference type="ChEBI" id="CHEBI:15378"/>
        <dbReference type="ChEBI" id="CHEBI:29985"/>
        <dbReference type="ChEBI" id="CHEBI:30616"/>
        <dbReference type="ChEBI" id="CHEBI:43474"/>
        <dbReference type="ChEBI" id="CHEBI:58359"/>
        <dbReference type="ChEBI" id="CHEBI:147286"/>
        <dbReference type="ChEBI" id="CHEBI:147287"/>
        <dbReference type="ChEBI" id="CHEBI:456216"/>
        <dbReference type="EC" id="6.3.5.3"/>
    </reaction>
</comment>
<keyword evidence="6 8" id="KW-0067">ATP-binding</keyword>
<dbReference type="CDD" id="cd01740">
    <property type="entry name" value="GATase1_FGAR_AT"/>
    <property type="match status" value="1"/>
</dbReference>
<dbReference type="EC" id="3.5.1.2" evidence="8"/>
<evidence type="ECO:0000256" key="3">
    <source>
        <dbReference type="ARBA" id="ARBA00022741"/>
    </source>
</evidence>
<evidence type="ECO:0000256" key="1">
    <source>
        <dbReference type="ARBA" id="ARBA00022490"/>
    </source>
</evidence>
<dbReference type="PANTHER" id="PTHR47552">
    <property type="entry name" value="PHOSPHORIBOSYLFORMYLGLYCINAMIDINE SYNTHASE SUBUNIT PURQ"/>
    <property type="match status" value="1"/>
</dbReference>
<keyword evidence="10" id="KW-1185">Reference proteome</keyword>
<feature type="active site" evidence="8">
    <location>
        <position position="192"/>
    </location>
</feature>
<dbReference type="PROSITE" id="PS51273">
    <property type="entry name" value="GATASE_TYPE_1"/>
    <property type="match status" value="1"/>
</dbReference>
<reference evidence="10" key="1">
    <citation type="journal article" date="2019" name="Int. J. Syst. Evol. Microbiol.">
        <title>The Global Catalogue of Microorganisms (GCM) 10K type strain sequencing project: providing services to taxonomists for standard genome sequencing and annotation.</title>
        <authorList>
            <consortium name="The Broad Institute Genomics Platform"/>
            <consortium name="The Broad Institute Genome Sequencing Center for Infectious Disease"/>
            <person name="Wu L."/>
            <person name="Ma J."/>
        </authorList>
    </citation>
    <scope>NUCLEOTIDE SEQUENCE [LARGE SCALE GENOMIC DNA]</scope>
    <source>
        <strain evidence="10">JCM 17250</strain>
    </source>
</reference>
<keyword evidence="2 8" id="KW-0436">Ligase</keyword>
<comment type="subcellular location">
    <subcellularLocation>
        <location evidence="8">Cytoplasm</location>
    </subcellularLocation>
</comment>
<evidence type="ECO:0000313" key="10">
    <source>
        <dbReference type="Proteomes" id="UP001501734"/>
    </source>
</evidence>
<keyword evidence="7 8" id="KW-0315">Glutamine amidotransferase</keyword>
<comment type="caution">
    <text evidence="9">The sequence shown here is derived from an EMBL/GenBank/DDBJ whole genome shotgun (WGS) entry which is preliminary data.</text>
</comment>
<dbReference type="Gene3D" id="3.40.50.880">
    <property type="match status" value="1"/>
</dbReference>
<proteinExistence type="inferred from homology"/>
<keyword evidence="4 8" id="KW-0658">Purine biosynthesis</keyword>
<dbReference type="HAMAP" id="MF_00421">
    <property type="entry name" value="PurQ"/>
    <property type="match status" value="1"/>
</dbReference>
<dbReference type="EMBL" id="BAABDL010000058">
    <property type="protein sequence ID" value="GAA4066681.1"/>
    <property type="molecule type" value="Genomic_DNA"/>
</dbReference>
<dbReference type="NCBIfam" id="TIGR01737">
    <property type="entry name" value="FGAM_synth_I"/>
    <property type="match status" value="1"/>
</dbReference>
<keyword evidence="1 8" id="KW-0963">Cytoplasm</keyword>
<protein>
    <recommendedName>
        <fullName evidence="8">Phosphoribosylformylglycinamidine synthase subunit PurQ</fullName>
        <shortName evidence="8">FGAM synthase</shortName>
        <ecNumber evidence="8">6.3.5.3</ecNumber>
    </recommendedName>
    <alternativeName>
        <fullName evidence="8">Formylglycinamide ribonucleotide amidotransferase subunit I</fullName>
        <shortName evidence="8">FGAR amidotransferase I</shortName>
        <shortName evidence="8">FGAR-AT I</shortName>
    </alternativeName>
    <alternativeName>
        <fullName evidence="8">Glutaminase PurQ</fullName>
        <ecNumber evidence="8">3.5.1.2</ecNumber>
    </alternativeName>
    <alternativeName>
        <fullName evidence="8">Phosphoribosylformylglycinamidine synthase subunit I</fullName>
    </alternativeName>
</protein>
<comment type="catalytic activity">
    <reaction evidence="8">
        <text>L-glutamine + H2O = L-glutamate + NH4(+)</text>
        <dbReference type="Rhea" id="RHEA:15889"/>
        <dbReference type="ChEBI" id="CHEBI:15377"/>
        <dbReference type="ChEBI" id="CHEBI:28938"/>
        <dbReference type="ChEBI" id="CHEBI:29985"/>
        <dbReference type="ChEBI" id="CHEBI:58359"/>
        <dbReference type="EC" id="3.5.1.2"/>
    </reaction>
</comment>
<keyword evidence="5 8" id="KW-0378">Hydrolase</keyword>
<evidence type="ECO:0000256" key="8">
    <source>
        <dbReference type="HAMAP-Rule" id="MF_00421"/>
    </source>
</evidence>
<organism evidence="9 10">
    <name type="scientific">Amphibacillus indicireducens</name>
    <dbReference type="NCBI Taxonomy" id="1076330"/>
    <lineage>
        <taxon>Bacteria</taxon>
        <taxon>Bacillati</taxon>
        <taxon>Bacillota</taxon>
        <taxon>Bacilli</taxon>
        <taxon>Bacillales</taxon>
        <taxon>Bacillaceae</taxon>
        <taxon>Amphibacillus</taxon>
    </lineage>
</organism>
<dbReference type="PANTHER" id="PTHR47552:SF1">
    <property type="entry name" value="PHOSPHORIBOSYLFORMYLGLYCINAMIDINE SYNTHASE SUBUNIT PURQ"/>
    <property type="match status" value="1"/>
</dbReference>
<feature type="active site" evidence="8">
    <location>
        <position position="194"/>
    </location>
</feature>
<evidence type="ECO:0000313" key="9">
    <source>
        <dbReference type="EMBL" id="GAA4066681.1"/>
    </source>
</evidence>
<accession>A0ABP7VIL8</accession>
<evidence type="ECO:0000256" key="6">
    <source>
        <dbReference type="ARBA" id="ARBA00022840"/>
    </source>
</evidence>
<evidence type="ECO:0000256" key="5">
    <source>
        <dbReference type="ARBA" id="ARBA00022801"/>
    </source>
</evidence>
<dbReference type="Pfam" id="PF13507">
    <property type="entry name" value="GATase_5"/>
    <property type="match status" value="1"/>
</dbReference>
<dbReference type="SMART" id="SM01211">
    <property type="entry name" value="GATase_5"/>
    <property type="match status" value="1"/>
</dbReference>
<name>A0ABP7VIL8_9BACI</name>
<evidence type="ECO:0000256" key="4">
    <source>
        <dbReference type="ARBA" id="ARBA00022755"/>
    </source>
</evidence>
<gene>
    <name evidence="8 9" type="primary">purQ</name>
    <name evidence="9" type="ORF">GCM10022410_11290</name>
</gene>
<dbReference type="PIRSF" id="PIRSF001586">
    <property type="entry name" value="FGAM_synth_I"/>
    <property type="match status" value="1"/>
</dbReference>
<evidence type="ECO:0000256" key="2">
    <source>
        <dbReference type="ARBA" id="ARBA00022598"/>
    </source>
</evidence>
<dbReference type="Proteomes" id="UP001501734">
    <property type="component" value="Unassembled WGS sequence"/>
</dbReference>
<dbReference type="InterPro" id="IPR010075">
    <property type="entry name" value="PRibForGlyAmidine_synth_PurQ"/>
</dbReference>
<dbReference type="NCBIfam" id="NF002957">
    <property type="entry name" value="PRK03619.1"/>
    <property type="match status" value="1"/>
</dbReference>
<keyword evidence="3 8" id="KW-0547">Nucleotide-binding</keyword>
<evidence type="ECO:0000256" key="7">
    <source>
        <dbReference type="ARBA" id="ARBA00022962"/>
    </source>
</evidence>
<comment type="pathway">
    <text evidence="8">Purine metabolism; IMP biosynthesis via de novo pathway; 5-amino-1-(5-phospho-D-ribosyl)imidazole from N(2)-formyl-N(1)-(5-phospho-D-ribosyl)glycinamide: step 1/2.</text>
</comment>
<dbReference type="RefSeq" id="WP_344911207.1">
    <property type="nucleotide sequence ID" value="NZ_BAABDL010000058.1"/>
</dbReference>
<dbReference type="InterPro" id="IPR029062">
    <property type="entry name" value="Class_I_gatase-like"/>
</dbReference>